<dbReference type="PROSITE" id="PS50110">
    <property type="entry name" value="RESPONSE_REGULATORY"/>
    <property type="match status" value="1"/>
</dbReference>
<feature type="DNA-binding region" description="OmpR/PhoB-type" evidence="9">
    <location>
        <begin position="127"/>
        <end position="226"/>
    </location>
</feature>
<dbReference type="InterPro" id="IPR001789">
    <property type="entry name" value="Sig_transdc_resp-reg_receiver"/>
</dbReference>
<dbReference type="FunFam" id="3.40.50.2300:FF:000021">
    <property type="entry name" value="Two-component system response regulator KdpE"/>
    <property type="match status" value="1"/>
</dbReference>
<dbReference type="EMBL" id="SNVV01000025">
    <property type="protein sequence ID" value="TDN46760.1"/>
    <property type="molecule type" value="Genomic_DNA"/>
</dbReference>
<keyword evidence="2" id="KW-0963">Cytoplasm</keyword>
<evidence type="ECO:0000256" key="9">
    <source>
        <dbReference type="PROSITE-ProRule" id="PRU01091"/>
    </source>
</evidence>
<dbReference type="SMART" id="SM00862">
    <property type="entry name" value="Trans_reg_C"/>
    <property type="match status" value="1"/>
</dbReference>
<dbReference type="PROSITE" id="PS51755">
    <property type="entry name" value="OMPR_PHOB"/>
    <property type="match status" value="1"/>
</dbReference>
<dbReference type="GO" id="GO:0042802">
    <property type="term" value="F:identical protein binding"/>
    <property type="evidence" value="ECO:0007669"/>
    <property type="project" value="UniProtKB-ARBA"/>
</dbReference>
<proteinExistence type="predicted"/>
<dbReference type="CDD" id="cd17620">
    <property type="entry name" value="REC_OmpR_KdpE-like"/>
    <property type="match status" value="1"/>
</dbReference>
<keyword evidence="3 8" id="KW-0597">Phosphoprotein</keyword>
<dbReference type="GO" id="GO:0000987">
    <property type="term" value="F:cis-regulatory region sequence-specific DNA binding"/>
    <property type="evidence" value="ECO:0007669"/>
    <property type="project" value="UniProtKB-ARBA"/>
</dbReference>
<name>A0A4R6DP85_9RHOO</name>
<evidence type="ECO:0000259" key="11">
    <source>
        <dbReference type="PROSITE" id="PS51755"/>
    </source>
</evidence>
<dbReference type="PANTHER" id="PTHR48111">
    <property type="entry name" value="REGULATOR OF RPOS"/>
    <property type="match status" value="1"/>
</dbReference>
<keyword evidence="13" id="KW-1185">Reference proteome</keyword>
<dbReference type="NCBIfam" id="NF007820">
    <property type="entry name" value="PRK10529.1"/>
    <property type="match status" value="1"/>
</dbReference>
<evidence type="ECO:0000256" key="7">
    <source>
        <dbReference type="ARBA" id="ARBA00023163"/>
    </source>
</evidence>
<protein>
    <submittedName>
        <fullName evidence="12">Two-component system KDP operon response regulator KdpE</fullName>
    </submittedName>
</protein>
<sequence length="226" mass="25502">MDVTVLVVEDEPQIRRLVRNALEGEGYRVFTAATGERSLIEAGTRKADLIVLDLGLPDMDGMEVLHHLRNWSHVPVLILSARGEEDDKVRALDEGADDYLAKPFGVAELLARVRALVRRHVRHEDNSGRLAFGNVEVDFVRRTVTRGGEALHLTKIEYRLLTVLAGNAGKVLTHRHLMREVWGPAYADSNHYLRIYVGRLRQKLEADPAQPVHFLTETGVGYRFQP</sequence>
<dbReference type="CDD" id="cd00383">
    <property type="entry name" value="trans_reg_C"/>
    <property type="match status" value="1"/>
</dbReference>
<dbReference type="OrthoDB" id="9802426at2"/>
<evidence type="ECO:0000256" key="5">
    <source>
        <dbReference type="ARBA" id="ARBA00023015"/>
    </source>
</evidence>
<comment type="subcellular location">
    <subcellularLocation>
        <location evidence="1">Cytoplasm</location>
    </subcellularLocation>
</comment>
<dbReference type="SUPFAM" id="SSF52172">
    <property type="entry name" value="CheY-like"/>
    <property type="match status" value="1"/>
</dbReference>
<feature type="domain" description="OmpR/PhoB-type" evidence="11">
    <location>
        <begin position="127"/>
        <end position="226"/>
    </location>
</feature>
<dbReference type="GO" id="GO:0032993">
    <property type="term" value="C:protein-DNA complex"/>
    <property type="evidence" value="ECO:0007669"/>
    <property type="project" value="TreeGrafter"/>
</dbReference>
<dbReference type="GO" id="GO:0045893">
    <property type="term" value="P:positive regulation of DNA-templated transcription"/>
    <property type="evidence" value="ECO:0007669"/>
    <property type="project" value="UniProtKB-ARBA"/>
</dbReference>
<keyword evidence="5" id="KW-0805">Transcription regulation</keyword>
<reference evidence="12 13" key="1">
    <citation type="submission" date="2019-03" db="EMBL/GenBank/DDBJ databases">
        <title>Genomic Encyclopedia of Type Strains, Phase IV (KMG-IV): sequencing the most valuable type-strain genomes for metagenomic binning, comparative biology and taxonomic classification.</title>
        <authorList>
            <person name="Goeker M."/>
        </authorList>
    </citation>
    <scope>NUCLEOTIDE SEQUENCE [LARGE SCALE GENOMIC DNA]</scope>
    <source>
        <strain evidence="12 13">DSM 12121</strain>
    </source>
</reference>
<dbReference type="InterPro" id="IPR039420">
    <property type="entry name" value="WalR-like"/>
</dbReference>
<feature type="domain" description="Response regulatory" evidence="10">
    <location>
        <begin position="4"/>
        <end position="117"/>
    </location>
</feature>
<dbReference type="SMART" id="SM00448">
    <property type="entry name" value="REC"/>
    <property type="match status" value="1"/>
</dbReference>
<accession>A0A4R6DP85</accession>
<dbReference type="PANTHER" id="PTHR48111:SF50">
    <property type="entry name" value="KDP OPERON TRANSCRIPTIONAL REGULATORY PROTEIN KDPE"/>
    <property type="match status" value="1"/>
</dbReference>
<dbReference type="Gene3D" id="1.10.10.10">
    <property type="entry name" value="Winged helix-like DNA-binding domain superfamily/Winged helix DNA-binding domain"/>
    <property type="match status" value="1"/>
</dbReference>
<evidence type="ECO:0000256" key="6">
    <source>
        <dbReference type="ARBA" id="ARBA00023125"/>
    </source>
</evidence>
<dbReference type="InterPro" id="IPR011006">
    <property type="entry name" value="CheY-like_superfamily"/>
</dbReference>
<evidence type="ECO:0000256" key="4">
    <source>
        <dbReference type="ARBA" id="ARBA00023012"/>
    </source>
</evidence>
<dbReference type="Proteomes" id="UP000295129">
    <property type="component" value="Unassembled WGS sequence"/>
</dbReference>
<evidence type="ECO:0000256" key="8">
    <source>
        <dbReference type="PROSITE-ProRule" id="PRU00169"/>
    </source>
</evidence>
<dbReference type="InterPro" id="IPR001867">
    <property type="entry name" value="OmpR/PhoB-type_DNA-bd"/>
</dbReference>
<dbReference type="AlphaFoldDB" id="A0A4R6DP85"/>
<evidence type="ECO:0000256" key="2">
    <source>
        <dbReference type="ARBA" id="ARBA00022490"/>
    </source>
</evidence>
<dbReference type="GO" id="GO:0005829">
    <property type="term" value="C:cytosol"/>
    <property type="evidence" value="ECO:0007669"/>
    <property type="project" value="TreeGrafter"/>
</dbReference>
<evidence type="ECO:0000256" key="1">
    <source>
        <dbReference type="ARBA" id="ARBA00004496"/>
    </source>
</evidence>
<dbReference type="Gene3D" id="3.40.50.2300">
    <property type="match status" value="1"/>
</dbReference>
<dbReference type="InterPro" id="IPR036388">
    <property type="entry name" value="WH-like_DNA-bd_sf"/>
</dbReference>
<dbReference type="FunFam" id="1.10.10.10:FF:000210">
    <property type="entry name" value="Winged-helix transcriptional response regulator KdpE"/>
    <property type="match status" value="1"/>
</dbReference>
<comment type="caution">
    <text evidence="12">The sequence shown here is derived from an EMBL/GenBank/DDBJ whole genome shotgun (WGS) entry which is preliminary data.</text>
</comment>
<dbReference type="GO" id="GO:0000156">
    <property type="term" value="F:phosphorelay response regulator activity"/>
    <property type="evidence" value="ECO:0007669"/>
    <property type="project" value="TreeGrafter"/>
</dbReference>
<keyword evidence="6 9" id="KW-0238">DNA-binding</keyword>
<dbReference type="RefSeq" id="WP_133594599.1">
    <property type="nucleotide sequence ID" value="NZ_SNVV01000025.1"/>
</dbReference>
<evidence type="ECO:0000256" key="3">
    <source>
        <dbReference type="ARBA" id="ARBA00022553"/>
    </source>
</evidence>
<evidence type="ECO:0000313" key="13">
    <source>
        <dbReference type="Proteomes" id="UP000295129"/>
    </source>
</evidence>
<gene>
    <name evidence="12" type="ORF">C7389_1252</name>
</gene>
<keyword evidence="7" id="KW-0804">Transcription</keyword>
<dbReference type="Gene3D" id="6.10.250.690">
    <property type="match status" value="1"/>
</dbReference>
<evidence type="ECO:0000313" key="12">
    <source>
        <dbReference type="EMBL" id="TDN46760.1"/>
    </source>
</evidence>
<dbReference type="Pfam" id="PF00486">
    <property type="entry name" value="Trans_reg_C"/>
    <property type="match status" value="1"/>
</dbReference>
<feature type="modified residue" description="4-aspartylphosphate" evidence="8">
    <location>
        <position position="53"/>
    </location>
</feature>
<evidence type="ECO:0000259" key="10">
    <source>
        <dbReference type="PROSITE" id="PS50110"/>
    </source>
</evidence>
<organism evidence="12 13">
    <name type="scientific">Azoarcus indigens</name>
    <dbReference type="NCBI Taxonomy" id="29545"/>
    <lineage>
        <taxon>Bacteria</taxon>
        <taxon>Pseudomonadati</taxon>
        <taxon>Pseudomonadota</taxon>
        <taxon>Betaproteobacteria</taxon>
        <taxon>Rhodocyclales</taxon>
        <taxon>Zoogloeaceae</taxon>
        <taxon>Azoarcus</taxon>
    </lineage>
</organism>
<dbReference type="Pfam" id="PF00072">
    <property type="entry name" value="Response_reg"/>
    <property type="match status" value="1"/>
</dbReference>
<keyword evidence="4" id="KW-0902">Two-component regulatory system</keyword>